<dbReference type="RefSeq" id="WP_119249270.1">
    <property type="nucleotide sequence ID" value="NZ_CAXTHI010000002.1"/>
</dbReference>
<evidence type="ECO:0000313" key="1">
    <source>
        <dbReference type="EMBL" id="MCP9599645.1"/>
    </source>
</evidence>
<dbReference type="Proteomes" id="UP000450161">
    <property type="component" value="Unassembled WGS sequence"/>
</dbReference>
<evidence type="ECO:0000313" key="3">
    <source>
        <dbReference type="EMBL" id="MCW4166340.1"/>
    </source>
</evidence>
<evidence type="ECO:0000313" key="6">
    <source>
        <dbReference type="Proteomes" id="UP000406735"/>
    </source>
</evidence>
<dbReference type="EMBL" id="JAPDVD010000001">
    <property type="protein sequence ID" value="MCW4136603.1"/>
    <property type="molecule type" value="Genomic_DNA"/>
</dbReference>
<sequence length="74" mass="8800">MKKSLDRTFLNYGIRQEDMQLIESACQSEGIDAEWLKDYILKPFHEERNNQNESSLEEKKVTKILKKALKEIKK</sequence>
<dbReference type="EMBL" id="JAPDUM010000002">
    <property type="protein sequence ID" value="MCW4166340.1"/>
    <property type="molecule type" value="Genomic_DNA"/>
</dbReference>
<reference evidence="4 6" key="2">
    <citation type="submission" date="2019-09" db="EMBL/GenBank/DDBJ databases">
        <title>Distinct polysaccharide growth profiles of human intestinal Prevotella copri isolates.</title>
        <authorList>
            <person name="Fehlner-Peach H."/>
            <person name="Magnabosco C."/>
            <person name="Raghavan V."/>
            <person name="Scher J.U."/>
            <person name="Tett A."/>
            <person name="Cox L.M."/>
            <person name="Gottsegen C."/>
            <person name="Watters A."/>
            <person name="Wiltshire- Gordon J.D."/>
            <person name="Segata N."/>
            <person name="Bonneau R."/>
            <person name="Littman D.R."/>
        </authorList>
    </citation>
    <scope>NUCLEOTIDE SEQUENCE [LARGE SCALE GENOMIC DNA]</scope>
    <source>
        <strain evidence="6">iK21513</strain>
        <strain evidence="4">IK21513</strain>
    </source>
</reference>
<dbReference type="AlphaFoldDB" id="A0A5P0XS67"/>
<reference evidence="5 7" key="1">
    <citation type="submission" date="2019-08" db="EMBL/GenBank/DDBJ databases">
        <title>In-depth cultivation of the pig gut microbiome towards novel bacterial diversity and tailored functional studies.</title>
        <authorList>
            <person name="Wylensek D."/>
            <person name="Hitch T.C.A."/>
            <person name="Clavel T."/>
        </authorList>
    </citation>
    <scope>NUCLEOTIDE SEQUENCE [LARGE SCALE GENOMIC DNA]</scope>
    <source>
        <strain evidence="5 7">LKV-178-WT-2C</strain>
    </source>
</reference>
<dbReference type="EMBL" id="VUNF01000013">
    <property type="protein sequence ID" value="MST77627.1"/>
    <property type="molecule type" value="Genomic_DNA"/>
</dbReference>
<evidence type="ECO:0000313" key="4">
    <source>
        <dbReference type="EMBL" id="MQN09771.1"/>
    </source>
</evidence>
<dbReference type="Proteomes" id="UP001204486">
    <property type="component" value="Unassembled WGS sequence"/>
</dbReference>
<gene>
    <name evidence="4" type="ORF">F7D97_07525</name>
    <name evidence="5" type="ORF">FYJ72_08025</name>
    <name evidence="1" type="ORF">NNC55_06710</name>
    <name evidence="3" type="ORF">ONS98_14210</name>
    <name evidence="2" type="ORF">ONT01_02190</name>
</gene>
<accession>A0A5P0XS67</accession>
<dbReference type="Proteomes" id="UP000406735">
    <property type="component" value="Unassembled WGS sequence"/>
</dbReference>
<evidence type="ECO:0000313" key="5">
    <source>
        <dbReference type="EMBL" id="MST77627.1"/>
    </source>
</evidence>
<dbReference type="EMBL" id="VZCY01000064">
    <property type="protein sequence ID" value="MQN09771.1"/>
    <property type="molecule type" value="Genomic_DNA"/>
</dbReference>
<reference evidence="2" key="4">
    <citation type="submission" date="2022-11" db="EMBL/GenBank/DDBJ databases">
        <title>Genomic repertoires linked with pathogenic potency of arthritogenic Prevotella copri isolated from the gut of rheumatoid arthritis patients.</title>
        <authorList>
            <person name="Nii T."/>
            <person name="Maeda Y."/>
            <person name="Motooka D."/>
            <person name="Naito M."/>
            <person name="Matsumoto Y."/>
            <person name="Ogawa T."/>
            <person name="Oguro-Igashira E."/>
            <person name="Kishikawa T."/>
            <person name="Yamashita M."/>
            <person name="Koizumi S."/>
            <person name="Kurakawa T."/>
            <person name="Okumura R."/>
            <person name="Kayama H."/>
            <person name="Murakami M."/>
            <person name="Sakaguchi T."/>
            <person name="Das B."/>
            <person name="Nakamura S."/>
            <person name="Okada Y."/>
            <person name="Kumanogoh A."/>
            <person name="Takeda K."/>
        </authorList>
    </citation>
    <scope>NUCLEOTIDE SEQUENCE</scope>
    <source>
        <strain evidence="2">H105_2-2</strain>
        <strain evidence="3">RA-N001-16</strain>
    </source>
</reference>
<dbReference type="EMBL" id="JANDWN010000014">
    <property type="protein sequence ID" value="MCP9599645.1"/>
    <property type="molecule type" value="Genomic_DNA"/>
</dbReference>
<comment type="caution">
    <text evidence="4">The sequence shown here is derived from an EMBL/GenBank/DDBJ whole genome shotgun (WGS) entry which is preliminary data.</text>
</comment>
<protein>
    <submittedName>
        <fullName evidence="4">Uncharacterized protein</fullName>
    </submittedName>
</protein>
<dbReference type="Proteomes" id="UP001209476">
    <property type="component" value="Unassembled WGS sequence"/>
</dbReference>
<evidence type="ECO:0000313" key="7">
    <source>
        <dbReference type="Proteomes" id="UP000450161"/>
    </source>
</evidence>
<dbReference type="Proteomes" id="UP001208620">
    <property type="component" value="Unassembled WGS sequence"/>
</dbReference>
<reference evidence="1" key="3">
    <citation type="submission" date="2022-07" db="EMBL/GenBank/DDBJ databases">
        <title>Prevotella copri.</title>
        <authorList>
            <person name="Yang C."/>
        </authorList>
    </citation>
    <scope>NUCLEOTIDE SEQUENCE</scope>
    <source>
        <strain evidence="1">HF1476</strain>
    </source>
</reference>
<name>A0A5P0XS67_9BACT</name>
<organism evidence="4 6">
    <name type="scientific">Segatella copri</name>
    <dbReference type="NCBI Taxonomy" id="165179"/>
    <lineage>
        <taxon>Bacteria</taxon>
        <taxon>Pseudomonadati</taxon>
        <taxon>Bacteroidota</taxon>
        <taxon>Bacteroidia</taxon>
        <taxon>Bacteroidales</taxon>
        <taxon>Prevotellaceae</taxon>
        <taxon>Segatella</taxon>
    </lineage>
</organism>
<proteinExistence type="predicted"/>
<evidence type="ECO:0000313" key="2">
    <source>
        <dbReference type="EMBL" id="MCW4136603.1"/>
    </source>
</evidence>